<dbReference type="GO" id="GO:0015232">
    <property type="term" value="F:heme transmembrane transporter activity"/>
    <property type="evidence" value="ECO:0007669"/>
    <property type="project" value="UniProtKB-ARBA"/>
</dbReference>
<dbReference type="GO" id="GO:0020037">
    <property type="term" value="F:heme binding"/>
    <property type="evidence" value="ECO:0007669"/>
    <property type="project" value="TreeGrafter"/>
</dbReference>
<evidence type="ECO:0000256" key="18">
    <source>
        <dbReference type="ARBA" id="ARBA00046338"/>
    </source>
</evidence>
<dbReference type="PANTHER" id="PTHR10924:SF3">
    <property type="entry name" value="HEME TRANSPORTER FLVCR2"/>
    <property type="match status" value="1"/>
</dbReference>
<comment type="catalytic activity">
    <reaction evidence="16">
        <text>choline(out) = choline(in)</text>
        <dbReference type="Rhea" id="RHEA:32751"/>
        <dbReference type="ChEBI" id="CHEBI:15354"/>
    </reaction>
</comment>
<dbReference type="GO" id="GO:0043249">
    <property type="term" value="P:erythrocyte maturation"/>
    <property type="evidence" value="ECO:0007669"/>
    <property type="project" value="UniProtKB-KW"/>
</dbReference>
<keyword evidence="14" id="KW-0325">Glycoprotein</keyword>
<evidence type="ECO:0000256" key="5">
    <source>
        <dbReference type="ARBA" id="ARBA00022475"/>
    </source>
</evidence>
<keyword evidence="4" id="KW-0813">Transport</keyword>
<dbReference type="InterPro" id="IPR020846">
    <property type="entry name" value="MFS_dom"/>
</dbReference>
<dbReference type="GO" id="GO:0006783">
    <property type="term" value="P:heme biosynthetic process"/>
    <property type="evidence" value="ECO:0007669"/>
    <property type="project" value="UniProtKB-ARBA"/>
</dbReference>
<feature type="transmembrane region" description="Helical" evidence="23">
    <location>
        <begin position="75"/>
        <end position="93"/>
    </location>
</feature>
<feature type="transmembrane region" description="Helical" evidence="23">
    <location>
        <begin position="169"/>
        <end position="191"/>
    </location>
</feature>
<evidence type="ECO:0000256" key="1">
    <source>
        <dbReference type="ARBA" id="ARBA00004225"/>
    </source>
</evidence>
<dbReference type="GO" id="GO:0097037">
    <property type="term" value="P:heme export"/>
    <property type="evidence" value="ECO:0007669"/>
    <property type="project" value="TreeGrafter"/>
</dbReference>
<evidence type="ECO:0000313" key="25">
    <source>
        <dbReference type="Ensembl" id="ENSEBUP00000016781.1"/>
    </source>
</evidence>
<comment type="similarity">
    <text evidence="18">Belongs to the major facilitator superfamily. Feline leukemia virus subgroup C receptor (TC 2.A.1.28.1) family.</text>
</comment>
<keyword evidence="8" id="KW-0256">Endoplasmic reticulum</keyword>
<evidence type="ECO:0000256" key="17">
    <source>
        <dbReference type="ARBA" id="ARBA00045087"/>
    </source>
</evidence>
<evidence type="ECO:0000256" key="4">
    <source>
        <dbReference type="ARBA" id="ARBA00022448"/>
    </source>
</evidence>
<feature type="compositionally biased region" description="Basic and acidic residues" evidence="22">
    <location>
        <begin position="30"/>
        <end position="39"/>
    </location>
</feature>
<evidence type="ECO:0000256" key="3">
    <source>
        <dbReference type="ARBA" id="ARBA00004651"/>
    </source>
</evidence>
<keyword evidence="7 23" id="KW-0812">Transmembrane</keyword>
<reference evidence="25" key="2">
    <citation type="submission" date="2025-09" db="UniProtKB">
        <authorList>
            <consortium name="Ensembl"/>
        </authorList>
    </citation>
    <scope>IDENTIFICATION</scope>
</reference>
<feature type="domain" description="Major facilitator superfamily (MFS) profile" evidence="24">
    <location>
        <begin position="77"/>
        <end position="481"/>
    </location>
</feature>
<organism evidence="25 26">
    <name type="scientific">Eptatretus burgeri</name>
    <name type="common">Inshore hagfish</name>
    <dbReference type="NCBI Taxonomy" id="7764"/>
    <lineage>
        <taxon>Eukaryota</taxon>
        <taxon>Metazoa</taxon>
        <taxon>Chordata</taxon>
        <taxon>Craniata</taxon>
        <taxon>Vertebrata</taxon>
        <taxon>Cyclostomata</taxon>
        <taxon>Myxini</taxon>
        <taxon>Myxiniformes</taxon>
        <taxon>Myxinidae</taxon>
        <taxon>Eptatretinae</taxon>
        <taxon>Eptatretus</taxon>
    </lineage>
</organism>
<evidence type="ECO:0000256" key="9">
    <source>
        <dbReference type="ARBA" id="ARBA00022989"/>
    </source>
</evidence>
<feature type="transmembrane region" description="Helical" evidence="23">
    <location>
        <begin position="243"/>
        <end position="263"/>
    </location>
</feature>
<evidence type="ECO:0000256" key="13">
    <source>
        <dbReference type="ARBA" id="ARBA00023170"/>
    </source>
</evidence>
<dbReference type="GO" id="GO:0031966">
    <property type="term" value="C:mitochondrial membrane"/>
    <property type="evidence" value="ECO:0007669"/>
    <property type="project" value="UniProtKB-SubCell"/>
</dbReference>
<evidence type="ECO:0000256" key="19">
    <source>
        <dbReference type="ARBA" id="ARBA00060240"/>
    </source>
</evidence>
<feature type="transmembrane region" description="Helical" evidence="23">
    <location>
        <begin position="428"/>
        <end position="446"/>
    </location>
</feature>
<keyword evidence="13" id="KW-0675">Receptor</keyword>
<dbReference type="AlphaFoldDB" id="A0A8C4WWX1"/>
<evidence type="ECO:0000256" key="11">
    <source>
        <dbReference type="ARBA" id="ARBA00023128"/>
    </source>
</evidence>
<feature type="compositionally biased region" description="Polar residues" evidence="22">
    <location>
        <begin position="15"/>
        <end position="28"/>
    </location>
</feature>
<accession>A0A8C4WWX1</accession>
<dbReference type="Pfam" id="PF07690">
    <property type="entry name" value="MFS_1"/>
    <property type="match status" value="1"/>
</dbReference>
<feature type="region of interest" description="Disordered" evidence="22">
    <location>
        <begin position="1"/>
        <end position="66"/>
    </location>
</feature>
<keyword evidence="9 23" id="KW-1133">Transmembrane helix</keyword>
<evidence type="ECO:0000256" key="6">
    <source>
        <dbReference type="ARBA" id="ARBA00022553"/>
    </source>
</evidence>
<dbReference type="SUPFAM" id="SSF103473">
    <property type="entry name" value="MFS general substrate transporter"/>
    <property type="match status" value="1"/>
</dbReference>
<feature type="transmembrane region" description="Helical" evidence="23">
    <location>
        <begin position="140"/>
        <end position="157"/>
    </location>
</feature>
<evidence type="ECO:0000256" key="8">
    <source>
        <dbReference type="ARBA" id="ARBA00022824"/>
    </source>
</evidence>
<keyword evidence="26" id="KW-1185">Reference proteome</keyword>
<feature type="transmembrane region" description="Helical" evidence="23">
    <location>
        <begin position="369"/>
        <end position="386"/>
    </location>
</feature>
<evidence type="ECO:0000256" key="16">
    <source>
        <dbReference type="ARBA" id="ARBA00036811"/>
    </source>
</evidence>
<evidence type="ECO:0000256" key="22">
    <source>
        <dbReference type="SAM" id="MobiDB-lite"/>
    </source>
</evidence>
<evidence type="ECO:0000256" key="23">
    <source>
        <dbReference type="SAM" id="Phobius"/>
    </source>
</evidence>
<feature type="transmembrane region" description="Helical" evidence="23">
    <location>
        <begin position="458"/>
        <end position="476"/>
    </location>
</feature>
<keyword evidence="12 23" id="KW-0472">Membrane</keyword>
<evidence type="ECO:0000256" key="2">
    <source>
        <dbReference type="ARBA" id="ARBA00004477"/>
    </source>
</evidence>
<dbReference type="GO" id="GO:0005789">
    <property type="term" value="C:endoplasmic reticulum membrane"/>
    <property type="evidence" value="ECO:0007669"/>
    <property type="project" value="UniProtKB-SubCell"/>
</dbReference>
<keyword evidence="11" id="KW-0496">Mitochondrion</keyword>
<dbReference type="GO" id="GO:0005886">
    <property type="term" value="C:plasma membrane"/>
    <property type="evidence" value="ECO:0007669"/>
    <property type="project" value="UniProtKB-SubCell"/>
</dbReference>
<feature type="compositionally biased region" description="Low complexity" evidence="22">
    <location>
        <begin position="57"/>
        <end position="66"/>
    </location>
</feature>
<dbReference type="FunFam" id="1.20.1250.20:FF:000184">
    <property type="entry name" value="Feline leukemia virus subgroup C receptor-related protein 1"/>
    <property type="match status" value="1"/>
</dbReference>
<dbReference type="PROSITE" id="PS50850">
    <property type="entry name" value="MFS"/>
    <property type="match status" value="1"/>
</dbReference>
<dbReference type="GeneTree" id="ENSGT01030000234625"/>
<feature type="transmembrane region" description="Helical" evidence="23">
    <location>
        <begin position="299"/>
        <end position="317"/>
    </location>
</feature>
<feature type="transmembrane region" description="Helical" evidence="23">
    <location>
        <begin position="203"/>
        <end position="223"/>
    </location>
</feature>
<evidence type="ECO:0000256" key="10">
    <source>
        <dbReference type="ARBA" id="ARBA00023057"/>
    </source>
</evidence>
<dbReference type="InterPro" id="IPR011701">
    <property type="entry name" value="MFS"/>
</dbReference>
<evidence type="ECO:0000259" key="24">
    <source>
        <dbReference type="PROSITE" id="PS50850"/>
    </source>
</evidence>
<evidence type="ECO:0000256" key="7">
    <source>
        <dbReference type="ARBA" id="ARBA00022692"/>
    </source>
</evidence>
<evidence type="ECO:0000256" key="21">
    <source>
        <dbReference type="ARBA" id="ARBA00080886"/>
    </source>
</evidence>
<keyword evidence="5" id="KW-1003">Cell membrane</keyword>
<dbReference type="OMA" id="THRFKEC"/>
<dbReference type="Ensembl" id="ENSEBUT00000017356.1">
    <property type="protein sequence ID" value="ENSEBUP00000016781.1"/>
    <property type="gene ID" value="ENSEBUG00000010527.1"/>
</dbReference>
<reference evidence="25" key="1">
    <citation type="submission" date="2025-08" db="UniProtKB">
        <authorList>
            <consortium name="Ensembl"/>
        </authorList>
    </citation>
    <scope>IDENTIFICATION</scope>
</reference>
<evidence type="ECO:0000256" key="20">
    <source>
        <dbReference type="ARBA" id="ARBA00068050"/>
    </source>
</evidence>
<evidence type="ECO:0000256" key="15">
    <source>
        <dbReference type="ARBA" id="ARBA00035075"/>
    </source>
</evidence>
<sequence length="503" mass="55246">MARNMSSGELEGYAGSNTSCSRSLSVDTVQPRRSEEDNKSPMIPGSPKTESNGTDQASSANNNSSSSTRLYSRRWVILLVFSSYSLANAFQWIEYGIVSNVFAKFYNVPDTAIDWLSMVYMVAYLPLILPVTWLLDTRGLRVIAVLGSLFNCLGAWIKLGNVRPDRTGFAVTLVGQSVCAVAQVFILGMPCRLASLWFGAREVSTACSIGVFGNQLGVALGFLVSPLVVPNRDPEEILGHVQWLFLGTAGFSTLLFLLVILTFKNAPTLPPSQAQAALQMDQQEYTYWKSVLSLCRNKPFGLLVLTYGINTGSFYSVSTLLNRMIIHHYRHQEVMAGWIGLTIVLMGMVGSIICGLWLDKTKTYKQTTLFVYILTFAGMVFFTFTLDISLPTIFVTAGALGFCMTGYLPLGFEFAAELTYPESEGTSSGLLNASAQAFGIIFTLVQGKLITDYSPTEGNVFICSFLLLGSILTVFIKSDLRRQKANKNTLQDQMSKEAVCRPN</sequence>
<dbReference type="PANTHER" id="PTHR10924">
    <property type="entry name" value="MAJOR FACILITATOR SUPERFAMILY PROTEIN-RELATED"/>
    <property type="match status" value="1"/>
</dbReference>
<dbReference type="Proteomes" id="UP000694388">
    <property type="component" value="Unplaced"/>
</dbReference>
<proteinExistence type="inferred from homology"/>
<comment type="catalytic activity">
    <reaction evidence="17">
        <text>ethanolamine(in) = ethanolamine(out)</text>
        <dbReference type="Rhea" id="RHEA:32747"/>
        <dbReference type="ChEBI" id="CHEBI:57603"/>
    </reaction>
</comment>
<comment type="catalytic activity">
    <reaction evidence="15">
        <text>heme b(in) = heme b(out)</text>
        <dbReference type="Rhea" id="RHEA:75443"/>
        <dbReference type="ChEBI" id="CHEBI:60344"/>
    </reaction>
</comment>
<keyword evidence="6" id="KW-0597">Phosphoprotein</keyword>
<comment type="function">
    <text evidence="19">Uniporter that mediates the transport of extracellular choline and ethanolamine into cells, thereby playing a key role in phospholipid biosynthesis. Choline and ethanolamine are the precursors of phosphatidylcholine and phosphatidylethanolamine, respectively, the two most abundant phospholipids. Transport is not coupled with proton transport and is exclusively driven by the choline (or ethanolamine) gradient across the plasma membrane. Also acts as a heme b transporter that mediates heme efflux from the cytoplasm to the extracellular compartment.</text>
</comment>
<feature type="transmembrane region" description="Helical" evidence="23">
    <location>
        <begin position="337"/>
        <end position="357"/>
    </location>
</feature>
<evidence type="ECO:0000313" key="26">
    <source>
        <dbReference type="Proteomes" id="UP000694388"/>
    </source>
</evidence>
<dbReference type="InterPro" id="IPR036259">
    <property type="entry name" value="MFS_trans_sf"/>
</dbReference>
<comment type="subcellular location">
    <subcellularLocation>
        <location evidence="3">Cell membrane</location>
        <topology evidence="3">Multi-pass membrane protein</topology>
    </subcellularLocation>
    <subcellularLocation>
        <location evidence="2">Endoplasmic reticulum membrane</location>
        <topology evidence="2">Multi-pass membrane protein</topology>
    </subcellularLocation>
    <subcellularLocation>
        <location evidence="1">Mitochondrion membrane</location>
        <topology evidence="1">Multi-pass membrane protein</topology>
    </subcellularLocation>
</comment>
<feature type="transmembrane region" description="Helical" evidence="23">
    <location>
        <begin position="392"/>
        <end position="416"/>
    </location>
</feature>
<keyword evidence="10" id="KW-0265">Erythrocyte maturation</keyword>
<feature type="transmembrane region" description="Helical" evidence="23">
    <location>
        <begin position="113"/>
        <end position="133"/>
    </location>
</feature>
<protein>
    <recommendedName>
        <fullName evidence="20">Choline/ethanolamine transporter FLVCR1</fullName>
    </recommendedName>
    <alternativeName>
        <fullName evidence="21">Heme transporter FLVCR1</fullName>
    </alternativeName>
</protein>
<dbReference type="InterPro" id="IPR049680">
    <property type="entry name" value="FLVCR1-2_SLC49-like"/>
</dbReference>
<evidence type="ECO:0000256" key="12">
    <source>
        <dbReference type="ARBA" id="ARBA00023136"/>
    </source>
</evidence>
<evidence type="ECO:0000256" key="14">
    <source>
        <dbReference type="ARBA" id="ARBA00023180"/>
    </source>
</evidence>
<dbReference type="Gene3D" id="1.20.1250.20">
    <property type="entry name" value="MFS general substrate transporter like domains"/>
    <property type="match status" value="2"/>
</dbReference>
<name>A0A8C4WWX1_EPTBU</name>